<feature type="transmembrane region" description="Helical" evidence="1">
    <location>
        <begin position="104"/>
        <end position="121"/>
    </location>
</feature>
<gene>
    <name evidence="2" type="ORF">EX30DRAFT_344518</name>
</gene>
<accession>A0A4S2MJ04</accession>
<keyword evidence="1" id="KW-0812">Transmembrane</keyword>
<feature type="transmembrane region" description="Helical" evidence="1">
    <location>
        <begin position="79"/>
        <end position="98"/>
    </location>
</feature>
<dbReference type="EMBL" id="ML220163">
    <property type="protein sequence ID" value="TGZ76910.1"/>
    <property type="molecule type" value="Genomic_DNA"/>
</dbReference>
<dbReference type="InParanoid" id="A0A4S2MJ04"/>
<proteinExistence type="predicted"/>
<protein>
    <submittedName>
        <fullName evidence="2">Uncharacterized protein</fullName>
    </submittedName>
</protein>
<keyword evidence="1" id="KW-1133">Transmembrane helix</keyword>
<feature type="transmembrane region" description="Helical" evidence="1">
    <location>
        <begin position="46"/>
        <end position="67"/>
    </location>
</feature>
<keyword evidence="1" id="KW-0472">Membrane</keyword>
<reference evidence="2 3" key="1">
    <citation type="submission" date="2019-04" db="EMBL/GenBank/DDBJ databases">
        <title>Comparative genomics and transcriptomics to analyze fruiting body development in filamentous ascomycetes.</title>
        <authorList>
            <consortium name="DOE Joint Genome Institute"/>
            <person name="Lutkenhaus R."/>
            <person name="Traeger S."/>
            <person name="Breuer J."/>
            <person name="Kuo A."/>
            <person name="Lipzen A."/>
            <person name="Pangilinan J."/>
            <person name="Dilworth D."/>
            <person name="Sandor L."/>
            <person name="Poggeler S."/>
            <person name="Barry K."/>
            <person name="Grigoriev I.V."/>
            <person name="Nowrousian M."/>
        </authorList>
    </citation>
    <scope>NUCLEOTIDE SEQUENCE [LARGE SCALE GENOMIC DNA]</scope>
    <source>
        <strain evidence="2 3">CBS 389.68</strain>
    </source>
</reference>
<organism evidence="2 3">
    <name type="scientific">Ascodesmis nigricans</name>
    <dbReference type="NCBI Taxonomy" id="341454"/>
    <lineage>
        <taxon>Eukaryota</taxon>
        <taxon>Fungi</taxon>
        <taxon>Dikarya</taxon>
        <taxon>Ascomycota</taxon>
        <taxon>Pezizomycotina</taxon>
        <taxon>Pezizomycetes</taxon>
        <taxon>Pezizales</taxon>
        <taxon>Ascodesmidaceae</taxon>
        <taxon>Ascodesmis</taxon>
    </lineage>
</organism>
<name>A0A4S2MJ04_9PEZI</name>
<keyword evidence="3" id="KW-1185">Reference proteome</keyword>
<evidence type="ECO:0000256" key="1">
    <source>
        <dbReference type="SAM" id="Phobius"/>
    </source>
</evidence>
<evidence type="ECO:0000313" key="3">
    <source>
        <dbReference type="Proteomes" id="UP000298138"/>
    </source>
</evidence>
<dbReference type="Proteomes" id="UP000298138">
    <property type="component" value="Unassembled WGS sequence"/>
</dbReference>
<sequence length="163" mass="18239">MTISRIAAVVAVVQVFLHEAGFLFQTYYATKPENPYRDTRLPRIALLGYLVTVGATTLSAYHACQWGQSTWDELILEKALAISAAVMLLEVVVLNRIVGGNFTWLIGLGLVVLVVVVEAFWRFQTVERAGRHWRELDWVAVPGWIGLWAVHRVKAAMMGEATE</sequence>
<evidence type="ECO:0000313" key="2">
    <source>
        <dbReference type="EMBL" id="TGZ76910.1"/>
    </source>
</evidence>
<dbReference type="AlphaFoldDB" id="A0A4S2MJ04"/>